<feature type="signal peptide" evidence="13">
    <location>
        <begin position="1"/>
        <end position="26"/>
    </location>
</feature>
<dbReference type="PROSITE" id="PS50026">
    <property type="entry name" value="EGF_3"/>
    <property type="match status" value="1"/>
</dbReference>
<evidence type="ECO:0000256" key="6">
    <source>
        <dbReference type="ARBA" id="ARBA00022737"/>
    </source>
</evidence>
<evidence type="ECO:0000256" key="10">
    <source>
        <dbReference type="ARBA" id="ARBA00038081"/>
    </source>
</evidence>
<sequence length="659" mass="73765">MRWLYGKLILFTRLLVALELLDLVRGHLTYDGSKKICGYSKGPICCPGWRNGINDPCSIAVCAGNCGDRGKCVRPNVCQCADRRWRFSCESEENDEMQSDQASAYCPENCNRRGTCLNGVCKCDHGYTGSECEVAIQSKCFARLSRGLCTNPVQRENVTTYITQEMCCNGIGAAWGEPCIPCRTSYCGRGYYLQDGSCRDINECDIPGVCRGGQCFNSEGFYSCECPNGYKYDEESLKCMPVWDACKQNPHRCSPGGKCLPLLNGDFRCLCNWRHIVAPDQQSCLPKRQMTFDMCKLYSSSICKNGQCIPRGTSYECVCNDGFVLSEDRKTCRHLDTALERQLTMYASFASHKRPEEQQAPEYFNPRIQHDSAERENLQNSRPHEQYQHPYRSYSKFRRTRRHNPCGTIEVKRNCAGGFCLNLGGGQYTCECRPGYESTDGGKICRKIADYQPHGRWQNDPSDRYTNRPNPTKTTEHPTSQYAAGLSSYVNRQAEWSQHNPVISRLERVPPCSLTEIRRRCAGGFCLNLGGSAYVCECFAGYRAIENGRACEKISGNRHDRPQSDSIGLNTPSDRQRPELVQSGPSVKESGDRSTAQQTGNNILYGSRHSPCDDIYIRRNCAGGFCLNLGGTAYRCECTAGYRAVNGGHMCVSTTASSK</sequence>
<evidence type="ECO:0000256" key="3">
    <source>
        <dbReference type="ARBA" id="ARBA00022530"/>
    </source>
</evidence>
<dbReference type="PROSITE" id="PS51364">
    <property type="entry name" value="TB"/>
    <property type="match status" value="1"/>
</dbReference>
<keyword evidence="6" id="KW-0677">Repeat</keyword>
<evidence type="ECO:0000256" key="13">
    <source>
        <dbReference type="SAM" id="SignalP"/>
    </source>
</evidence>
<evidence type="ECO:0000259" key="14">
    <source>
        <dbReference type="PROSITE" id="PS50026"/>
    </source>
</evidence>
<dbReference type="InterPro" id="IPR009030">
    <property type="entry name" value="Growth_fac_rcpt_cys_sf"/>
</dbReference>
<feature type="domain" description="TB" evidence="15">
    <location>
        <begin position="138"/>
        <end position="182"/>
    </location>
</feature>
<evidence type="ECO:0000256" key="1">
    <source>
        <dbReference type="ARBA" id="ARBA00004498"/>
    </source>
</evidence>
<evidence type="ECO:0000256" key="4">
    <source>
        <dbReference type="ARBA" id="ARBA00022536"/>
    </source>
</evidence>
<evidence type="ECO:0000256" key="12">
    <source>
        <dbReference type="SAM" id="MobiDB-lite"/>
    </source>
</evidence>
<dbReference type="InterPro" id="IPR050751">
    <property type="entry name" value="ECM_structural_protein"/>
</dbReference>
<accession>A0AAV2TMJ3</accession>
<dbReference type="InterPro" id="IPR000152">
    <property type="entry name" value="EGF-type_Asp/Asn_hydroxyl_site"/>
</dbReference>
<dbReference type="SMART" id="SM00181">
    <property type="entry name" value="EGF"/>
    <property type="match status" value="8"/>
</dbReference>
<evidence type="ECO:0000256" key="5">
    <source>
        <dbReference type="ARBA" id="ARBA00022729"/>
    </source>
</evidence>
<comment type="caution">
    <text evidence="16">The sequence shown here is derived from an EMBL/GenBank/DDBJ whole genome shotgun (WGS) entry which is preliminary data.</text>
</comment>
<proteinExistence type="inferred from homology"/>
<evidence type="ECO:0000256" key="9">
    <source>
        <dbReference type="ARBA" id="ARBA00023183"/>
    </source>
</evidence>
<feature type="compositionally biased region" description="Polar residues" evidence="12">
    <location>
        <begin position="467"/>
        <end position="480"/>
    </location>
</feature>
<dbReference type="Pfam" id="PF07645">
    <property type="entry name" value="EGF_CA"/>
    <property type="match status" value="1"/>
</dbReference>
<dbReference type="InterPro" id="IPR001881">
    <property type="entry name" value="EGF-like_Ca-bd_dom"/>
</dbReference>
<keyword evidence="9" id="KW-0340">Growth factor binding</keyword>
<dbReference type="PROSITE" id="PS01187">
    <property type="entry name" value="EGF_CA"/>
    <property type="match status" value="1"/>
</dbReference>
<feature type="chain" id="PRO_5043517165" evidence="13">
    <location>
        <begin position="27"/>
        <end position="659"/>
    </location>
</feature>
<evidence type="ECO:0000313" key="17">
    <source>
        <dbReference type="Proteomes" id="UP001497525"/>
    </source>
</evidence>
<comment type="caution">
    <text evidence="11">Lacks conserved residue(s) required for the propagation of feature annotation.</text>
</comment>
<dbReference type="InterPro" id="IPR013032">
    <property type="entry name" value="EGF-like_CS"/>
</dbReference>
<dbReference type="SMART" id="SM00179">
    <property type="entry name" value="EGF_CA"/>
    <property type="match status" value="5"/>
</dbReference>
<comment type="subcellular location">
    <subcellularLocation>
        <location evidence="1">Secreted</location>
        <location evidence="1">Extracellular space</location>
        <location evidence="1">Extracellular matrix</location>
    </subcellularLocation>
</comment>
<dbReference type="SUPFAM" id="SSF57184">
    <property type="entry name" value="Growth factor receptor domain"/>
    <property type="match status" value="1"/>
</dbReference>
<feature type="region of interest" description="Disordered" evidence="12">
    <location>
        <begin position="455"/>
        <end position="480"/>
    </location>
</feature>
<keyword evidence="2" id="KW-0964">Secreted</keyword>
<keyword evidence="5 13" id="KW-0732">Signal</keyword>
<dbReference type="Proteomes" id="UP001497525">
    <property type="component" value="Unassembled WGS sequence"/>
</dbReference>
<organism evidence="16 17">
    <name type="scientific">Calicophoron daubneyi</name>
    <name type="common">Rumen fluke</name>
    <name type="synonym">Paramphistomum daubneyi</name>
    <dbReference type="NCBI Taxonomy" id="300641"/>
    <lineage>
        <taxon>Eukaryota</taxon>
        <taxon>Metazoa</taxon>
        <taxon>Spiralia</taxon>
        <taxon>Lophotrochozoa</taxon>
        <taxon>Platyhelminthes</taxon>
        <taxon>Trematoda</taxon>
        <taxon>Digenea</taxon>
        <taxon>Plagiorchiida</taxon>
        <taxon>Pronocephalata</taxon>
        <taxon>Paramphistomoidea</taxon>
        <taxon>Paramphistomidae</taxon>
        <taxon>Calicophoron</taxon>
    </lineage>
</organism>
<dbReference type="PANTHER" id="PTHR24034">
    <property type="entry name" value="EGF-LIKE DOMAIN-CONTAINING PROTEIN"/>
    <property type="match status" value="1"/>
</dbReference>
<evidence type="ECO:0000256" key="2">
    <source>
        <dbReference type="ARBA" id="ARBA00022525"/>
    </source>
</evidence>
<dbReference type="Pfam" id="PF23106">
    <property type="entry name" value="EGF_Teneurin"/>
    <property type="match status" value="1"/>
</dbReference>
<dbReference type="PROSITE" id="PS00010">
    <property type="entry name" value="ASX_HYDROXYL"/>
    <property type="match status" value="1"/>
</dbReference>
<evidence type="ECO:0000256" key="8">
    <source>
        <dbReference type="ARBA" id="ARBA00023180"/>
    </source>
</evidence>
<gene>
    <name evidence="16" type="ORF">CDAUBV1_LOCUS11927</name>
</gene>
<name>A0AAV2TMJ3_CALDB</name>
<dbReference type="SUPFAM" id="SSF57581">
    <property type="entry name" value="TB module/8-cys domain"/>
    <property type="match status" value="1"/>
</dbReference>
<dbReference type="Pfam" id="PF12661">
    <property type="entry name" value="hEGF"/>
    <property type="match status" value="1"/>
</dbReference>
<dbReference type="FunFam" id="2.10.25.10:FF:000005">
    <property type="entry name" value="Fibrillin 2"/>
    <property type="match status" value="1"/>
</dbReference>
<dbReference type="PROSITE" id="PS01186">
    <property type="entry name" value="EGF_2"/>
    <property type="match status" value="4"/>
</dbReference>
<reference evidence="16" key="1">
    <citation type="submission" date="2024-06" db="EMBL/GenBank/DDBJ databases">
        <authorList>
            <person name="Liu X."/>
            <person name="Lenzi L."/>
            <person name="Haldenby T S."/>
            <person name="Uol C."/>
        </authorList>
    </citation>
    <scope>NUCLEOTIDE SEQUENCE</scope>
</reference>
<feature type="domain" description="EGF-like" evidence="14">
    <location>
        <begin position="200"/>
        <end position="236"/>
    </location>
</feature>
<dbReference type="InterPro" id="IPR000742">
    <property type="entry name" value="EGF"/>
</dbReference>
<dbReference type="AlphaFoldDB" id="A0AAV2TMJ3"/>
<evidence type="ECO:0000256" key="7">
    <source>
        <dbReference type="ARBA" id="ARBA00023157"/>
    </source>
</evidence>
<evidence type="ECO:0000313" key="16">
    <source>
        <dbReference type="EMBL" id="CAL5137643.1"/>
    </source>
</evidence>
<evidence type="ECO:0000259" key="15">
    <source>
        <dbReference type="PROSITE" id="PS51364"/>
    </source>
</evidence>
<keyword evidence="8" id="KW-0325">Glycoprotein</keyword>
<keyword evidence="7" id="KW-1015">Disulfide bond</keyword>
<feature type="compositionally biased region" description="Basic and acidic residues" evidence="12">
    <location>
        <begin position="554"/>
        <end position="563"/>
    </location>
</feature>
<feature type="compositionally biased region" description="Polar residues" evidence="12">
    <location>
        <begin position="564"/>
        <end position="573"/>
    </location>
</feature>
<dbReference type="InterPro" id="IPR036773">
    <property type="entry name" value="TB_dom_sf"/>
</dbReference>
<dbReference type="CDD" id="cd00054">
    <property type="entry name" value="EGF_CA"/>
    <property type="match status" value="1"/>
</dbReference>
<dbReference type="Gene3D" id="3.90.290.10">
    <property type="entry name" value="TGF-beta binding (TB) domain"/>
    <property type="match status" value="1"/>
</dbReference>
<keyword evidence="4 11" id="KW-0245">EGF-like domain</keyword>
<dbReference type="Gene3D" id="2.10.25.10">
    <property type="entry name" value="Laminin"/>
    <property type="match status" value="4"/>
</dbReference>
<comment type="similarity">
    <text evidence="10">Belongs to the LTBP family.</text>
</comment>
<dbReference type="InterPro" id="IPR017878">
    <property type="entry name" value="TB_dom"/>
</dbReference>
<evidence type="ECO:0000256" key="11">
    <source>
        <dbReference type="PROSITE-ProRule" id="PRU00076"/>
    </source>
</evidence>
<dbReference type="SUPFAM" id="SSF57196">
    <property type="entry name" value="EGF/Laminin"/>
    <property type="match status" value="2"/>
</dbReference>
<protein>
    <submittedName>
        <fullName evidence="16">Uncharacterized protein</fullName>
    </submittedName>
</protein>
<dbReference type="PROSITE" id="PS00022">
    <property type="entry name" value="EGF_1"/>
    <property type="match status" value="1"/>
</dbReference>
<feature type="compositionally biased region" description="Polar residues" evidence="12">
    <location>
        <begin position="593"/>
        <end position="602"/>
    </location>
</feature>
<dbReference type="InterPro" id="IPR049883">
    <property type="entry name" value="NOTCH1_EGF-like"/>
</dbReference>
<dbReference type="GO" id="GO:0005509">
    <property type="term" value="F:calcium ion binding"/>
    <property type="evidence" value="ECO:0007669"/>
    <property type="project" value="InterPro"/>
</dbReference>
<dbReference type="GO" id="GO:0019838">
    <property type="term" value="F:growth factor binding"/>
    <property type="evidence" value="ECO:0007669"/>
    <property type="project" value="UniProtKB-KW"/>
</dbReference>
<dbReference type="PANTHER" id="PTHR24034:SF49">
    <property type="entry name" value="LATENT-TRANSFORMING GROWTH FACTOR BETA-BINDING PROTEIN 2"/>
    <property type="match status" value="1"/>
</dbReference>
<dbReference type="InterPro" id="IPR018097">
    <property type="entry name" value="EGF_Ca-bd_CS"/>
</dbReference>
<dbReference type="GO" id="GO:0097435">
    <property type="term" value="P:supramolecular fiber organization"/>
    <property type="evidence" value="ECO:0007669"/>
    <property type="project" value="TreeGrafter"/>
</dbReference>
<dbReference type="EMBL" id="CAXLJL010000412">
    <property type="protein sequence ID" value="CAL5137643.1"/>
    <property type="molecule type" value="Genomic_DNA"/>
</dbReference>
<keyword evidence="3" id="KW-0272">Extracellular matrix</keyword>
<dbReference type="GO" id="GO:0050436">
    <property type="term" value="F:microfibril binding"/>
    <property type="evidence" value="ECO:0007669"/>
    <property type="project" value="TreeGrafter"/>
</dbReference>
<feature type="region of interest" description="Disordered" evidence="12">
    <location>
        <begin position="554"/>
        <end position="602"/>
    </location>
</feature>